<dbReference type="EMBL" id="CAXAMN010010001">
    <property type="protein sequence ID" value="CAK9030339.1"/>
    <property type="molecule type" value="Genomic_DNA"/>
</dbReference>
<dbReference type="Gene3D" id="3.30.710.10">
    <property type="entry name" value="Potassium Channel Kv1.1, Chain A"/>
    <property type="match status" value="2"/>
</dbReference>
<dbReference type="SMART" id="SM00225">
    <property type="entry name" value="BTB"/>
    <property type="match status" value="1"/>
</dbReference>
<dbReference type="InterPro" id="IPR000210">
    <property type="entry name" value="BTB/POZ_dom"/>
</dbReference>
<feature type="domain" description="BTB" evidence="1">
    <location>
        <begin position="342"/>
        <end position="430"/>
    </location>
</feature>
<comment type="caution">
    <text evidence="2">The sequence shown here is derived from an EMBL/GenBank/DDBJ whole genome shotgun (WGS) entry which is preliminary data.</text>
</comment>
<dbReference type="InterPro" id="IPR011333">
    <property type="entry name" value="SKP1/BTB/POZ_sf"/>
</dbReference>
<proteinExistence type="predicted"/>
<accession>A0ABP0KWI3</accession>
<gene>
    <name evidence="2" type="ORF">CCMP2556_LOCUS17832</name>
</gene>
<dbReference type="PROSITE" id="PS50097">
    <property type="entry name" value="BTB"/>
    <property type="match status" value="1"/>
</dbReference>
<dbReference type="CDD" id="cd18186">
    <property type="entry name" value="BTB_POZ_ZBTB_KLHL-like"/>
    <property type="match status" value="2"/>
</dbReference>
<dbReference type="Proteomes" id="UP001642484">
    <property type="component" value="Unassembled WGS sequence"/>
</dbReference>
<organism evidence="2 3">
    <name type="scientific">Durusdinium trenchii</name>
    <dbReference type="NCBI Taxonomy" id="1381693"/>
    <lineage>
        <taxon>Eukaryota</taxon>
        <taxon>Sar</taxon>
        <taxon>Alveolata</taxon>
        <taxon>Dinophyceae</taxon>
        <taxon>Suessiales</taxon>
        <taxon>Symbiodiniaceae</taxon>
        <taxon>Durusdinium</taxon>
    </lineage>
</organism>
<evidence type="ECO:0000259" key="1">
    <source>
        <dbReference type="PROSITE" id="PS50097"/>
    </source>
</evidence>
<dbReference type="SUPFAM" id="SSF54695">
    <property type="entry name" value="POZ domain"/>
    <property type="match status" value="1"/>
</dbReference>
<protein>
    <recommendedName>
        <fullName evidence="1">BTB domain-containing protein</fullName>
    </recommendedName>
</protein>
<reference evidence="2 3" key="1">
    <citation type="submission" date="2024-02" db="EMBL/GenBank/DDBJ databases">
        <authorList>
            <person name="Chen Y."/>
            <person name="Shah S."/>
            <person name="Dougan E. K."/>
            <person name="Thang M."/>
            <person name="Chan C."/>
        </authorList>
    </citation>
    <scope>NUCLEOTIDE SEQUENCE [LARGE SCALE GENOMIC DNA]</scope>
</reference>
<name>A0ABP0KWI3_9DINO</name>
<sequence>MEQPTTQIPKRCKASGALPFFGVVEKLPVDLLIGWRVSLPLNVLWSKTAICDSLFSPDAAILQIKVHYNDVYSAVTRAEDVESLPEGTHVVVAAARESTDAGHQAMLWYLEPGKAFGFADQSEQRTERRRGADTAEGHLRLSWHLDGHGGYRAGCTECLNHDSCWRKLIFRKDISRSATWLMQAEPCMGPARDRDMFGSYATLMCDDGFRQVHRCLLRCRCPAAYRKETTQIYLPGVSATALRDLIAYLYGALLPWEHEQDSDSKAVHGRVMALADAANFLELEPLARICKAWCSEGEASGHGRWSALLPGMVLGHGTPGAVLEDDLAMLLKELDDDDSDEDQVTVILGRPMDDSQAASARAHALLLCTRSGFFARALSAGFIEQERRVVHLGIVEELGLWRPGEDPSYVLGAFHALVRYFYTGRHEVEARFALDLLALLEGDFLQLESTTEALSATCEAAALAAPLEEIGVVAARAHHLGFLDLAEDSLRRMAGMLDTAKAAREACASMPQELLVELLALLVEQTPSR</sequence>
<keyword evidence="3" id="KW-1185">Reference proteome</keyword>
<evidence type="ECO:0000313" key="2">
    <source>
        <dbReference type="EMBL" id="CAK9030339.1"/>
    </source>
</evidence>
<evidence type="ECO:0000313" key="3">
    <source>
        <dbReference type="Proteomes" id="UP001642484"/>
    </source>
</evidence>